<protein>
    <recommendedName>
        <fullName evidence="7">Protein-L-isoaspartate O-methyltransferase</fullName>
        <ecNumber evidence="7">2.1.1.77</ecNumber>
    </recommendedName>
    <alternativeName>
        <fullName evidence="7">L-isoaspartyl protein carboxyl methyltransferase</fullName>
    </alternativeName>
    <alternativeName>
        <fullName evidence="7">Protein L-isoaspartyl methyltransferase</fullName>
    </alternativeName>
    <alternativeName>
        <fullName evidence="7">Protein-beta-aspartate methyltransferase</fullName>
        <shortName evidence="7">PIMT</shortName>
    </alternativeName>
</protein>
<keyword evidence="9" id="KW-1185">Reference proteome</keyword>
<evidence type="ECO:0000256" key="1">
    <source>
        <dbReference type="ARBA" id="ARBA00004496"/>
    </source>
</evidence>
<evidence type="ECO:0000256" key="2">
    <source>
        <dbReference type="ARBA" id="ARBA00005369"/>
    </source>
</evidence>
<dbReference type="PANTHER" id="PTHR11579">
    <property type="entry name" value="PROTEIN-L-ISOASPARTATE O-METHYLTRANSFERASE"/>
    <property type="match status" value="1"/>
</dbReference>
<keyword evidence="3 7" id="KW-0963">Cytoplasm</keyword>
<dbReference type="HAMAP" id="MF_00090">
    <property type="entry name" value="PIMT"/>
    <property type="match status" value="1"/>
</dbReference>
<dbReference type="AlphaFoldDB" id="A0A5C6C1Q4"/>
<sequence>MSNVDFDRQRNELVETGVCRLGVRDDAVLQAMRSVPREEFVSEAMREFAYRNAPLPIGSGQTISQPLIVAYMAEALELTATDRVLEIGAGSGYAAAVVSRIAKEVFTVERHRELADAARSRLERLGYDNVHVLHADGTLGWPEHAPFDAIVVSAGAPRVPPALLQQLVIGGRLVIPVGDQQHCQKLIRVTRRGEDDFQHEQLTDVRFVPLVGEAGWESTEE</sequence>
<dbReference type="EC" id="2.1.1.77" evidence="7"/>
<comment type="similarity">
    <text evidence="2 7">Belongs to the methyltransferase superfamily. L-isoaspartyl/D-aspartyl protein methyltransferase family.</text>
</comment>
<comment type="catalytic activity">
    <reaction evidence="7">
        <text>[protein]-L-isoaspartate + S-adenosyl-L-methionine = [protein]-L-isoaspartate alpha-methyl ester + S-adenosyl-L-homocysteine</text>
        <dbReference type="Rhea" id="RHEA:12705"/>
        <dbReference type="Rhea" id="RHEA-COMP:12143"/>
        <dbReference type="Rhea" id="RHEA-COMP:12144"/>
        <dbReference type="ChEBI" id="CHEBI:57856"/>
        <dbReference type="ChEBI" id="CHEBI:59789"/>
        <dbReference type="ChEBI" id="CHEBI:90596"/>
        <dbReference type="ChEBI" id="CHEBI:90598"/>
        <dbReference type="EC" id="2.1.1.77"/>
    </reaction>
</comment>
<evidence type="ECO:0000256" key="7">
    <source>
        <dbReference type="HAMAP-Rule" id="MF_00090"/>
    </source>
</evidence>
<dbReference type="GO" id="GO:0030091">
    <property type="term" value="P:protein repair"/>
    <property type="evidence" value="ECO:0007669"/>
    <property type="project" value="UniProtKB-UniRule"/>
</dbReference>
<keyword evidence="6 7" id="KW-0949">S-adenosyl-L-methionine</keyword>
<evidence type="ECO:0000256" key="4">
    <source>
        <dbReference type="ARBA" id="ARBA00022603"/>
    </source>
</evidence>
<evidence type="ECO:0000256" key="6">
    <source>
        <dbReference type="ARBA" id="ARBA00022691"/>
    </source>
</evidence>
<dbReference type="RefSeq" id="WP_146597160.1">
    <property type="nucleotide sequence ID" value="NZ_SJPT01000012.1"/>
</dbReference>
<gene>
    <name evidence="8" type="primary">pcm_2</name>
    <name evidence="7" type="synonym">pcm</name>
    <name evidence="8" type="ORF">Pla52o_52400</name>
</gene>
<dbReference type="OrthoDB" id="9772751at2"/>
<reference evidence="8 9" key="1">
    <citation type="submission" date="2019-02" db="EMBL/GenBank/DDBJ databases">
        <title>Deep-cultivation of Planctomycetes and their phenomic and genomic characterization uncovers novel biology.</title>
        <authorList>
            <person name="Wiegand S."/>
            <person name="Jogler M."/>
            <person name="Boedeker C."/>
            <person name="Pinto D."/>
            <person name="Vollmers J."/>
            <person name="Rivas-Marin E."/>
            <person name="Kohn T."/>
            <person name="Peeters S.H."/>
            <person name="Heuer A."/>
            <person name="Rast P."/>
            <person name="Oberbeckmann S."/>
            <person name="Bunk B."/>
            <person name="Jeske O."/>
            <person name="Meyerdierks A."/>
            <person name="Storesund J.E."/>
            <person name="Kallscheuer N."/>
            <person name="Luecker S."/>
            <person name="Lage O.M."/>
            <person name="Pohl T."/>
            <person name="Merkel B.J."/>
            <person name="Hornburger P."/>
            <person name="Mueller R.-W."/>
            <person name="Bruemmer F."/>
            <person name="Labrenz M."/>
            <person name="Spormann A.M."/>
            <person name="Op Den Camp H."/>
            <person name="Overmann J."/>
            <person name="Amann R."/>
            <person name="Jetten M.S.M."/>
            <person name="Mascher T."/>
            <person name="Medema M.H."/>
            <person name="Devos D.P."/>
            <person name="Kaster A.-K."/>
            <person name="Ovreas L."/>
            <person name="Rohde M."/>
            <person name="Galperin M.Y."/>
            <person name="Jogler C."/>
        </authorList>
    </citation>
    <scope>NUCLEOTIDE SEQUENCE [LARGE SCALE GENOMIC DNA]</scope>
    <source>
        <strain evidence="8 9">Pla52o</strain>
    </source>
</reference>
<dbReference type="PANTHER" id="PTHR11579:SF0">
    <property type="entry name" value="PROTEIN-L-ISOASPARTATE(D-ASPARTATE) O-METHYLTRANSFERASE"/>
    <property type="match status" value="1"/>
</dbReference>
<keyword evidence="5 7" id="KW-0808">Transferase</keyword>
<dbReference type="InterPro" id="IPR029063">
    <property type="entry name" value="SAM-dependent_MTases_sf"/>
</dbReference>
<dbReference type="GO" id="GO:0004719">
    <property type="term" value="F:protein-L-isoaspartate (D-aspartate) O-methyltransferase activity"/>
    <property type="evidence" value="ECO:0007669"/>
    <property type="project" value="UniProtKB-UniRule"/>
</dbReference>
<dbReference type="Pfam" id="PF01135">
    <property type="entry name" value="PCMT"/>
    <property type="match status" value="1"/>
</dbReference>
<comment type="caution">
    <text evidence="8">The sequence shown here is derived from an EMBL/GenBank/DDBJ whole genome shotgun (WGS) entry which is preliminary data.</text>
</comment>
<proteinExistence type="inferred from homology"/>
<dbReference type="Proteomes" id="UP000316304">
    <property type="component" value="Unassembled WGS sequence"/>
</dbReference>
<comment type="function">
    <text evidence="7">Catalyzes the methyl esterification of L-isoaspartyl residues in peptides and proteins that result from spontaneous decomposition of normal L-aspartyl and L-asparaginyl residues. It plays a role in the repair and/or degradation of damaged proteins.</text>
</comment>
<dbReference type="GO" id="GO:0032259">
    <property type="term" value="P:methylation"/>
    <property type="evidence" value="ECO:0007669"/>
    <property type="project" value="UniProtKB-KW"/>
</dbReference>
<feature type="active site" evidence="7">
    <location>
        <position position="64"/>
    </location>
</feature>
<dbReference type="FunFam" id="3.40.50.150:FF:000010">
    <property type="entry name" value="Protein-L-isoaspartate O-methyltransferase"/>
    <property type="match status" value="1"/>
</dbReference>
<keyword evidence="4 7" id="KW-0489">Methyltransferase</keyword>
<evidence type="ECO:0000256" key="3">
    <source>
        <dbReference type="ARBA" id="ARBA00022490"/>
    </source>
</evidence>
<organism evidence="8 9">
    <name type="scientific">Novipirellula galeiformis</name>
    <dbReference type="NCBI Taxonomy" id="2528004"/>
    <lineage>
        <taxon>Bacteria</taxon>
        <taxon>Pseudomonadati</taxon>
        <taxon>Planctomycetota</taxon>
        <taxon>Planctomycetia</taxon>
        <taxon>Pirellulales</taxon>
        <taxon>Pirellulaceae</taxon>
        <taxon>Novipirellula</taxon>
    </lineage>
</organism>
<comment type="subcellular location">
    <subcellularLocation>
        <location evidence="1 7">Cytoplasm</location>
    </subcellularLocation>
</comment>
<dbReference type="NCBIfam" id="NF001453">
    <property type="entry name" value="PRK00312.1"/>
    <property type="match status" value="1"/>
</dbReference>
<dbReference type="PROSITE" id="PS01279">
    <property type="entry name" value="PCMT"/>
    <property type="match status" value="1"/>
</dbReference>
<evidence type="ECO:0000256" key="5">
    <source>
        <dbReference type="ARBA" id="ARBA00022679"/>
    </source>
</evidence>
<evidence type="ECO:0000313" key="8">
    <source>
        <dbReference type="EMBL" id="TWU17436.1"/>
    </source>
</evidence>
<dbReference type="SUPFAM" id="SSF53335">
    <property type="entry name" value="S-adenosyl-L-methionine-dependent methyltransferases"/>
    <property type="match status" value="1"/>
</dbReference>
<dbReference type="InterPro" id="IPR000682">
    <property type="entry name" value="PCMT"/>
</dbReference>
<dbReference type="CDD" id="cd02440">
    <property type="entry name" value="AdoMet_MTases"/>
    <property type="match status" value="1"/>
</dbReference>
<dbReference type="EMBL" id="SJPT01000012">
    <property type="protein sequence ID" value="TWU17436.1"/>
    <property type="molecule type" value="Genomic_DNA"/>
</dbReference>
<evidence type="ECO:0000313" key="9">
    <source>
        <dbReference type="Proteomes" id="UP000316304"/>
    </source>
</evidence>
<accession>A0A5C6C1Q4</accession>
<name>A0A5C6C1Q4_9BACT</name>
<dbReference type="GO" id="GO:0005737">
    <property type="term" value="C:cytoplasm"/>
    <property type="evidence" value="ECO:0007669"/>
    <property type="project" value="UniProtKB-SubCell"/>
</dbReference>
<dbReference type="Gene3D" id="3.40.50.150">
    <property type="entry name" value="Vaccinia Virus protein VP39"/>
    <property type="match status" value="1"/>
</dbReference>
<dbReference type="NCBIfam" id="TIGR00080">
    <property type="entry name" value="pimt"/>
    <property type="match status" value="1"/>
</dbReference>